<dbReference type="SUPFAM" id="SSF46689">
    <property type="entry name" value="Homeodomain-like"/>
    <property type="match status" value="1"/>
</dbReference>
<dbReference type="InterPro" id="IPR036271">
    <property type="entry name" value="Tet_transcr_reg_TetR-rel_C_sf"/>
</dbReference>
<dbReference type="InterPro" id="IPR009057">
    <property type="entry name" value="Homeodomain-like_sf"/>
</dbReference>
<evidence type="ECO:0000313" key="7">
    <source>
        <dbReference type="Proteomes" id="UP000637643"/>
    </source>
</evidence>
<dbReference type="EMBL" id="BMKR01000072">
    <property type="protein sequence ID" value="GGG14485.1"/>
    <property type="molecule type" value="Genomic_DNA"/>
</dbReference>
<dbReference type="GO" id="GO:0003677">
    <property type="term" value="F:DNA binding"/>
    <property type="evidence" value="ECO:0007669"/>
    <property type="project" value="UniProtKB-UniRule"/>
</dbReference>
<dbReference type="Gene3D" id="1.10.357.10">
    <property type="entry name" value="Tetracycline Repressor, domain 2"/>
    <property type="match status" value="1"/>
</dbReference>
<feature type="domain" description="HTH tetR-type" evidence="5">
    <location>
        <begin position="5"/>
        <end position="65"/>
    </location>
</feature>
<reference evidence="6" key="2">
    <citation type="submission" date="2020-09" db="EMBL/GenBank/DDBJ databases">
        <authorList>
            <person name="Sun Q."/>
            <person name="Zhou Y."/>
        </authorList>
    </citation>
    <scope>NUCLEOTIDE SEQUENCE</scope>
    <source>
        <strain evidence="6">CGMCC 1.16134</strain>
    </source>
</reference>
<dbReference type="SUPFAM" id="SSF48498">
    <property type="entry name" value="Tetracyclin repressor-like, C-terminal domain"/>
    <property type="match status" value="1"/>
</dbReference>
<dbReference type="PROSITE" id="PS50977">
    <property type="entry name" value="HTH_TETR_2"/>
    <property type="match status" value="1"/>
</dbReference>
<evidence type="ECO:0000256" key="3">
    <source>
        <dbReference type="ARBA" id="ARBA00023163"/>
    </source>
</evidence>
<keyword evidence="1" id="KW-0805">Transcription regulation</keyword>
<dbReference type="PRINTS" id="PR00455">
    <property type="entry name" value="HTHTETR"/>
</dbReference>
<dbReference type="Pfam" id="PF16925">
    <property type="entry name" value="TetR_C_13"/>
    <property type="match status" value="1"/>
</dbReference>
<dbReference type="RefSeq" id="WP_189032698.1">
    <property type="nucleotide sequence ID" value="NZ_BMKR01000072.1"/>
</dbReference>
<evidence type="ECO:0000259" key="5">
    <source>
        <dbReference type="PROSITE" id="PS50977"/>
    </source>
</evidence>
<dbReference type="Pfam" id="PF00440">
    <property type="entry name" value="TetR_N"/>
    <property type="match status" value="1"/>
</dbReference>
<evidence type="ECO:0000256" key="1">
    <source>
        <dbReference type="ARBA" id="ARBA00023015"/>
    </source>
</evidence>
<evidence type="ECO:0000256" key="2">
    <source>
        <dbReference type="ARBA" id="ARBA00023125"/>
    </source>
</evidence>
<gene>
    <name evidence="6" type="ORF">GCM10010912_68690</name>
</gene>
<sequence>MRKGQVTKEHIIRQSAELFNTKGYAGTSLSEIIDRTKIRKGGIYNHFESKDEIALSAFDYMFAQLKTLLSEAMSERSEPAEKILAICEAYIKLVEEKIWEGGCPILNTAVENDDGHPLLKQRAQLAMNELMTGLKGILNNGIERKQFRADLDVAAASSVIIALIEGGVMLSKLYDDNTYIRHCTNQVERYINGDVAV</sequence>
<dbReference type="InterPro" id="IPR011075">
    <property type="entry name" value="TetR_C"/>
</dbReference>
<reference evidence="6" key="1">
    <citation type="journal article" date="2014" name="Int. J. Syst. Evol. Microbiol.">
        <title>Complete genome sequence of Corynebacterium casei LMG S-19264T (=DSM 44701T), isolated from a smear-ripened cheese.</title>
        <authorList>
            <consortium name="US DOE Joint Genome Institute (JGI-PGF)"/>
            <person name="Walter F."/>
            <person name="Albersmeier A."/>
            <person name="Kalinowski J."/>
            <person name="Ruckert C."/>
        </authorList>
    </citation>
    <scope>NUCLEOTIDE SEQUENCE</scope>
    <source>
        <strain evidence="6">CGMCC 1.16134</strain>
    </source>
</reference>
<name>A0A917FYR5_9BACL</name>
<dbReference type="Proteomes" id="UP000637643">
    <property type="component" value="Unassembled WGS sequence"/>
</dbReference>
<keyword evidence="7" id="KW-1185">Reference proteome</keyword>
<accession>A0A917FYR5</accession>
<evidence type="ECO:0000256" key="4">
    <source>
        <dbReference type="PROSITE-ProRule" id="PRU00335"/>
    </source>
</evidence>
<proteinExistence type="predicted"/>
<evidence type="ECO:0000313" key="6">
    <source>
        <dbReference type="EMBL" id="GGG14485.1"/>
    </source>
</evidence>
<feature type="DNA-binding region" description="H-T-H motif" evidence="4">
    <location>
        <begin position="28"/>
        <end position="47"/>
    </location>
</feature>
<protein>
    <submittedName>
        <fullName evidence="6">TetR family transcriptional regulator</fullName>
    </submittedName>
</protein>
<organism evidence="6 7">
    <name type="scientific">Paenibacillus albidus</name>
    <dbReference type="NCBI Taxonomy" id="2041023"/>
    <lineage>
        <taxon>Bacteria</taxon>
        <taxon>Bacillati</taxon>
        <taxon>Bacillota</taxon>
        <taxon>Bacilli</taxon>
        <taxon>Bacillales</taxon>
        <taxon>Paenibacillaceae</taxon>
        <taxon>Paenibacillus</taxon>
    </lineage>
</organism>
<dbReference type="PANTHER" id="PTHR47506:SF3">
    <property type="entry name" value="HTH-TYPE TRANSCRIPTIONAL REGULATOR LMRA"/>
    <property type="match status" value="1"/>
</dbReference>
<keyword evidence="2 4" id="KW-0238">DNA-binding</keyword>
<keyword evidence="3" id="KW-0804">Transcription</keyword>
<comment type="caution">
    <text evidence="6">The sequence shown here is derived from an EMBL/GenBank/DDBJ whole genome shotgun (WGS) entry which is preliminary data.</text>
</comment>
<dbReference type="InterPro" id="IPR001647">
    <property type="entry name" value="HTH_TetR"/>
</dbReference>
<dbReference type="AlphaFoldDB" id="A0A917FYR5"/>
<dbReference type="PANTHER" id="PTHR47506">
    <property type="entry name" value="TRANSCRIPTIONAL REGULATORY PROTEIN"/>
    <property type="match status" value="1"/>
</dbReference>